<evidence type="ECO:0000313" key="1">
    <source>
        <dbReference type="EMBL" id="SMC97977.1"/>
    </source>
</evidence>
<protein>
    <recommendedName>
        <fullName evidence="3">Ceramidase</fullName>
    </recommendedName>
</protein>
<proteinExistence type="predicted"/>
<evidence type="ECO:0008006" key="3">
    <source>
        <dbReference type="Google" id="ProtNLM"/>
    </source>
</evidence>
<dbReference type="Proteomes" id="UP000192674">
    <property type="component" value="Unassembled WGS sequence"/>
</dbReference>
<dbReference type="AlphaFoldDB" id="A0A1W2DKM4"/>
<accession>A0A1W2DKM4</accession>
<gene>
    <name evidence="1" type="ORF">SAMN05661093_03486</name>
</gene>
<dbReference type="OrthoDB" id="2579961at2"/>
<evidence type="ECO:0000313" key="2">
    <source>
        <dbReference type="Proteomes" id="UP000192674"/>
    </source>
</evidence>
<reference evidence="1 2" key="1">
    <citation type="submission" date="2017-04" db="EMBL/GenBank/DDBJ databases">
        <authorList>
            <person name="Afonso C.L."/>
            <person name="Miller P.J."/>
            <person name="Scott M.A."/>
            <person name="Spackman E."/>
            <person name="Goraichik I."/>
            <person name="Dimitrov K.M."/>
            <person name="Suarez D.L."/>
            <person name="Swayne D.E."/>
        </authorList>
    </citation>
    <scope>NUCLEOTIDE SEQUENCE [LARGE SCALE GENOMIC DNA]</scope>
    <source>
        <strain evidence="1 2">DSM 43828</strain>
    </source>
</reference>
<dbReference type="RefSeq" id="WP_143446367.1">
    <property type="nucleotide sequence ID" value="NZ_FWXV01000002.1"/>
</dbReference>
<organism evidence="1 2">
    <name type="scientific">Kibdelosporangium aridum</name>
    <dbReference type="NCBI Taxonomy" id="2030"/>
    <lineage>
        <taxon>Bacteria</taxon>
        <taxon>Bacillati</taxon>
        <taxon>Actinomycetota</taxon>
        <taxon>Actinomycetes</taxon>
        <taxon>Pseudonocardiales</taxon>
        <taxon>Pseudonocardiaceae</taxon>
        <taxon>Kibdelosporangium</taxon>
    </lineage>
</organism>
<sequence length="457" mass="49827">MTVYMFAHNRTDITPTKNNGGNPWMAGYGWDRRASRLYIANRKLYADCIAIKPDSAPPLVMVRLDVVSIPPVIHNQIRDHVVTQGHTNVQSFMMVSSHTHSGPVLPESPDPYVIFGLTPTNLARVQAYSDWLVGALKQLIDDTIVELAAQTQPVTLKYGEGTTSGLLDNRSGFPDVISRVPILAGFRGTTKAFVLYGFSAHPVCRGDEEFYDSDYPGVATKVIEDALGCPAMFFLGCAGDQDPLIRGGNTETVQTGTAVGNAVLTKIQSGLQAVDGTVVREMQTASLPLVVDTENATVRQNLIQTYEARKSAQNIAPQNLRFCEVMLDELSANESPNHVEVPIQCWKFGTNFAIMGIGGEVISRYDTFFRASTSRRLWVMGHANAVPCYICDDKLLWVPRYESGWANPDGPNIAAFGSSLMPYAWPVPMKASPVNTSPPAAGTAEHAMRTTGLDVLN</sequence>
<name>A0A1W2DKM4_KIBAR</name>
<dbReference type="EMBL" id="FWXV01000002">
    <property type="protein sequence ID" value="SMC97977.1"/>
    <property type="molecule type" value="Genomic_DNA"/>
</dbReference>
<keyword evidence="2" id="KW-1185">Reference proteome</keyword>